<feature type="region of interest" description="Disordered" evidence="1">
    <location>
        <begin position="161"/>
        <end position="183"/>
    </location>
</feature>
<feature type="compositionally biased region" description="Pro residues" evidence="1">
    <location>
        <begin position="8"/>
        <end position="20"/>
    </location>
</feature>
<dbReference type="AlphaFoldDB" id="A0A7F8RAV2"/>
<dbReference type="KEGG" id="lww:115942780"/>
<feature type="compositionally biased region" description="Polar residues" evidence="1">
    <location>
        <begin position="272"/>
        <end position="289"/>
    </location>
</feature>
<protein>
    <submittedName>
        <fullName evidence="3">Collagen alpha-1(XVIII) chain-like</fullName>
    </submittedName>
</protein>
<organism evidence="2 3">
    <name type="scientific">Leptonychotes weddellii</name>
    <name type="common">Weddell seal</name>
    <name type="synonym">Otaria weddellii</name>
    <dbReference type="NCBI Taxonomy" id="9713"/>
    <lineage>
        <taxon>Eukaryota</taxon>
        <taxon>Metazoa</taxon>
        <taxon>Chordata</taxon>
        <taxon>Craniata</taxon>
        <taxon>Vertebrata</taxon>
        <taxon>Euteleostomi</taxon>
        <taxon>Mammalia</taxon>
        <taxon>Eutheria</taxon>
        <taxon>Laurasiatheria</taxon>
        <taxon>Carnivora</taxon>
        <taxon>Caniformia</taxon>
        <taxon>Pinnipedia</taxon>
        <taxon>Phocidae</taxon>
        <taxon>Monachinae</taxon>
        <taxon>Lobodontini</taxon>
        <taxon>Leptonychotes</taxon>
    </lineage>
</organism>
<dbReference type="GeneID" id="115942780"/>
<gene>
    <name evidence="3" type="primary">LOC115942780</name>
</gene>
<evidence type="ECO:0000313" key="2">
    <source>
        <dbReference type="Proteomes" id="UP000245341"/>
    </source>
</evidence>
<keyword evidence="2" id="KW-1185">Reference proteome</keyword>
<reference evidence="3" key="1">
    <citation type="submission" date="2025-08" db="UniProtKB">
        <authorList>
            <consortium name="RefSeq"/>
        </authorList>
    </citation>
    <scope>IDENTIFICATION</scope>
    <source>
        <tissue evidence="3">Liver</tissue>
    </source>
</reference>
<feature type="region of interest" description="Disordered" evidence="1">
    <location>
        <begin position="260"/>
        <end position="301"/>
    </location>
</feature>
<dbReference type="Proteomes" id="UP000245341">
    <property type="component" value="Unplaced"/>
</dbReference>
<accession>A0A7F8RAV2</accession>
<evidence type="ECO:0000256" key="1">
    <source>
        <dbReference type="SAM" id="MobiDB-lite"/>
    </source>
</evidence>
<dbReference type="OrthoDB" id="10686100at2759"/>
<evidence type="ECO:0000313" key="3">
    <source>
        <dbReference type="RefSeq" id="XP_030889778.1"/>
    </source>
</evidence>
<name>A0A7F8RAV2_LEPWE</name>
<sequence>MGSGRGPLPFPPPTRPPPVADPHCCAPLRAGEMGPPPTVGPRGRAGHPSSPAALGHGGGVWGSQQALPRLLCQCLTSWSDTPSRVPPSPKGDHGLHFHLPPPKWGTAGQVHHSWAPTRKEGRATAVRISLDGVGGFWLGEGGVSAWGVPCGHVGDLPSAKRFPLSRSKNTKLGTPGAPQPRLPGPIPTPTPGWLSWVGGLGGGIPSHPIHLSPSRPPPCLALGKAFPTKTPHPLAWAKAIALGWASASSAPSLALLALSRYPRPGQPPPTSPETGLSSQTSPRGLANSTIRERPFPTNPPPIVQRHSRTLGPSVCPQGPLHWVAVGDQSMGRSPGGQEGVGRAVGVSGSFSAGNLRVRVGGVGEGHLAAPSYLTLHGA</sequence>
<feature type="region of interest" description="Disordered" evidence="1">
    <location>
        <begin position="1"/>
        <end position="60"/>
    </location>
</feature>
<proteinExistence type="predicted"/>
<dbReference type="RefSeq" id="XP_030889778.1">
    <property type="nucleotide sequence ID" value="XM_031033918.1"/>
</dbReference>